<feature type="transmembrane region" description="Helical" evidence="11">
    <location>
        <begin position="124"/>
        <end position="147"/>
    </location>
</feature>
<feature type="region of interest" description="Disordered" evidence="10">
    <location>
        <begin position="83"/>
        <end position="102"/>
    </location>
</feature>
<gene>
    <name evidence="14" type="primary">LOC106818205</name>
</gene>
<dbReference type="InterPro" id="IPR050569">
    <property type="entry name" value="TAAR"/>
</dbReference>
<keyword evidence="4 11" id="KW-1133">Transmembrane helix</keyword>
<dbReference type="InterPro" id="IPR001671">
    <property type="entry name" value="Melcrt_ACTH_rcpt"/>
</dbReference>
<keyword evidence="13" id="KW-1185">Reference proteome</keyword>
<evidence type="ECO:0000256" key="10">
    <source>
        <dbReference type="SAM" id="MobiDB-lite"/>
    </source>
</evidence>
<evidence type="ECO:0000256" key="4">
    <source>
        <dbReference type="ARBA" id="ARBA00022989"/>
    </source>
</evidence>
<evidence type="ECO:0000256" key="6">
    <source>
        <dbReference type="ARBA" id="ARBA00023136"/>
    </source>
</evidence>
<dbReference type="PRINTS" id="PR00237">
    <property type="entry name" value="GPCRRHODOPSN"/>
</dbReference>
<keyword evidence="2" id="KW-1003">Cell membrane</keyword>
<organism evidence="13 14">
    <name type="scientific">Priapulus caudatus</name>
    <name type="common">Priapulid worm</name>
    <dbReference type="NCBI Taxonomy" id="37621"/>
    <lineage>
        <taxon>Eukaryota</taxon>
        <taxon>Metazoa</taxon>
        <taxon>Ecdysozoa</taxon>
        <taxon>Scalidophora</taxon>
        <taxon>Priapulida</taxon>
        <taxon>Priapulimorpha</taxon>
        <taxon>Priapulimorphida</taxon>
        <taxon>Priapulidae</taxon>
        <taxon>Priapulus</taxon>
    </lineage>
</organism>
<feature type="domain" description="G-protein coupled receptors family 1 profile" evidence="12">
    <location>
        <begin position="1"/>
        <end position="176"/>
    </location>
</feature>
<evidence type="ECO:0000256" key="7">
    <source>
        <dbReference type="ARBA" id="ARBA00023170"/>
    </source>
</evidence>
<accession>A0ABM1F1U5</accession>
<dbReference type="PRINTS" id="PR00534">
    <property type="entry name" value="MCRFAMILY"/>
</dbReference>
<protein>
    <submittedName>
        <fullName evidence="14">Alpha-1D adrenergic receptor-like</fullName>
    </submittedName>
</protein>
<keyword evidence="3 9" id="KW-0812">Transmembrane</keyword>
<evidence type="ECO:0000256" key="3">
    <source>
        <dbReference type="ARBA" id="ARBA00022692"/>
    </source>
</evidence>
<dbReference type="PANTHER" id="PTHR24249:SF372">
    <property type="entry name" value="G-PROTEIN COUPLED RECEPTORS FAMILY 1 PROFILE DOMAIN-CONTAINING PROTEIN"/>
    <property type="match status" value="1"/>
</dbReference>
<sequence length="197" mass="21803">MVVCVGHFAVVTCFAFGSVTTLIAINVDRYVSVSRPLRYHQVMTPRVVSAMIALSWSVAIVVGVVSFVENSWSPNKPCLRHRRRIQPLPPPTTSNGSSQPTELPEELRSFSEALARNLKLAKTFGIVVGVFFVCWAPHFAVMLLSVFEVRREPLGMLRGVGHVMAFCNSSVNFFVYAGQSKTFRRAFRAVLPSRGGN</sequence>
<evidence type="ECO:0000256" key="5">
    <source>
        <dbReference type="ARBA" id="ARBA00023040"/>
    </source>
</evidence>
<comment type="similarity">
    <text evidence="9">Belongs to the G-protein coupled receptor 1 family.</text>
</comment>
<keyword evidence="6 11" id="KW-0472">Membrane</keyword>
<dbReference type="SUPFAM" id="SSF81321">
    <property type="entry name" value="Family A G protein-coupled receptor-like"/>
    <property type="match status" value="1"/>
</dbReference>
<dbReference type="PROSITE" id="PS50262">
    <property type="entry name" value="G_PROTEIN_RECEP_F1_2"/>
    <property type="match status" value="1"/>
</dbReference>
<evidence type="ECO:0000256" key="9">
    <source>
        <dbReference type="RuleBase" id="RU000688"/>
    </source>
</evidence>
<dbReference type="InterPro" id="IPR017452">
    <property type="entry name" value="GPCR_Rhodpsn_7TM"/>
</dbReference>
<dbReference type="RefSeq" id="XP_014678416.1">
    <property type="nucleotide sequence ID" value="XM_014822930.1"/>
</dbReference>
<evidence type="ECO:0000313" key="13">
    <source>
        <dbReference type="Proteomes" id="UP000695022"/>
    </source>
</evidence>
<dbReference type="PANTHER" id="PTHR24249">
    <property type="entry name" value="HISTAMINE RECEPTOR-RELATED G-PROTEIN COUPLED RECEPTOR"/>
    <property type="match status" value="1"/>
</dbReference>
<keyword evidence="5 9" id="KW-0297">G-protein coupled receptor</keyword>
<feature type="transmembrane region" description="Helical" evidence="11">
    <location>
        <begin position="48"/>
        <end position="68"/>
    </location>
</feature>
<dbReference type="GeneID" id="106818205"/>
<evidence type="ECO:0000256" key="2">
    <source>
        <dbReference type="ARBA" id="ARBA00022475"/>
    </source>
</evidence>
<name>A0ABM1F1U5_PRICU</name>
<dbReference type="Proteomes" id="UP000695022">
    <property type="component" value="Unplaced"/>
</dbReference>
<dbReference type="SMART" id="SM01381">
    <property type="entry name" value="7TM_GPCR_Srsx"/>
    <property type="match status" value="1"/>
</dbReference>
<feature type="transmembrane region" description="Helical" evidence="11">
    <location>
        <begin position="159"/>
        <end position="178"/>
    </location>
</feature>
<dbReference type="Pfam" id="PF00001">
    <property type="entry name" value="7tm_1"/>
    <property type="match status" value="2"/>
</dbReference>
<dbReference type="PROSITE" id="PS00237">
    <property type="entry name" value="G_PROTEIN_RECEP_F1_1"/>
    <property type="match status" value="1"/>
</dbReference>
<evidence type="ECO:0000259" key="12">
    <source>
        <dbReference type="PROSITE" id="PS50262"/>
    </source>
</evidence>
<keyword evidence="7 9" id="KW-0675">Receptor</keyword>
<evidence type="ECO:0000313" key="14">
    <source>
        <dbReference type="RefSeq" id="XP_014678416.1"/>
    </source>
</evidence>
<reference evidence="14" key="1">
    <citation type="submission" date="2025-08" db="UniProtKB">
        <authorList>
            <consortium name="RefSeq"/>
        </authorList>
    </citation>
    <scope>IDENTIFICATION</scope>
</reference>
<evidence type="ECO:0000256" key="11">
    <source>
        <dbReference type="SAM" id="Phobius"/>
    </source>
</evidence>
<keyword evidence="8 9" id="KW-0807">Transducer</keyword>
<evidence type="ECO:0000256" key="8">
    <source>
        <dbReference type="ARBA" id="ARBA00023224"/>
    </source>
</evidence>
<proteinExistence type="inferred from homology"/>
<evidence type="ECO:0000256" key="1">
    <source>
        <dbReference type="ARBA" id="ARBA00004651"/>
    </source>
</evidence>
<dbReference type="Gene3D" id="1.20.1070.10">
    <property type="entry name" value="Rhodopsin 7-helix transmembrane proteins"/>
    <property type="match status" value="2"/>
</dbReference>
<comment type="subcellular location">
    <subcellularLocation>
        <location evidence="1">Cell membrane</location>
        <topology evidence="1">Multi-pass membrane protein</topology>
    </subcellularLocation>
</comment>
<dbReference type="InterPro" id="IPR000276">
    <property type="entry name" value="GPCR_Rhodpsn"/>
</dbReference>